<evidence type="ECO:0000256" key="4">
    <source>
        <dbReference type="ARBA" id="ARBA00022692"/>
    </source>
</evidence>
<comment type="similarity">
    <text evidence="2">Belongs to the DedA family.</text>
</comment>
<dbReference type="Pfam" id="PF01569">
    <property type="entry name" value="PAP2"/>
    <property type="match status" value="1"/>
</dbReference>
<evidence type="ECO:0000256" key="3">
    <source>
        <dbReference type="ARBA" id="ARBA00022475"/>
    </source>
</evidence>
<feature type="transmembrane region" description="Helical" evidence="7">
    <location>
        <begin position="409"/>
        <end position="429"/>
    </location>
</feature>
<evidence type="ECO:0000256" key="7">
    <source>
        <dbReference type="SAM" id="Phobius"/>
    </source>
</evidence>
<comment type="subcellular location">
    <subcellularLocation>
        <location evidence="1">Cell membrane</location>
        <topology evidence="1">Multi-pass membrane protein</topology>
    </subcellularLocation>
</comment>
<feature type="transmembrane region" description="Helical" evidence="7">
    <location>
        <begin position="209"/>
        <end position="228"/>
    </location>
</feature>
<evidence type="ECO:0000259" key="8">
    <source>
        <dbReference type="SMART" id="SM00014"/>
    </source>
</evidence>
<feature type="transmembrane region" description="Helical" evidence="7">
    <location>
        <begin position="176"/>
        <end position="197"/>
    </location>
</feature>
<dbReference type="SUPFAM" id="SSF48317">
    <property type="entry name" value="Acid phosphatase/Vanadium-dependent haloperoxidase"/>
    <property type="match status" value="1"/>
</dbReference>
<feature type="transmembrane region" description="Helical" evidence="7">
    <location>
        <begin position="352"/>
        <end position="372"/>
    </location>
</feature>
<feature type="transmembrane region" description="Helical" evidence="7">
    <location>
        <begin position="284"/>
        <end position="304"/>
    </location>
</feature>
<dbReference type="EMBL" id="CP083803">
    <property type="protein sequence ID" value="UXZ45485.1"/>
    <property type="molecule type" value="Genomic_DNA"/>
</dbReference>
<dbReference type="SMART" id="SM00014">
    <property type="entry name" value="acidPPc"/>
    <property type="match status" value="1"/>
</dbReference>
<evidence type="ECO:0000256" key="2">
    <source>
        <dbReference type="ARBA" id="ARBA00010792"/>
    </source>
</evidence>
<dbReference type="GO" id="GO:0005886">
    <property type="term" value="C:plasma membrane"/>
    <property type="evidence" value="ECO:0007669"/>
    <property type="project" value="UniProtKB-SubCell"/>
</dbReference>
<protein>
    <submittedName>
        <fullName evidence="9">Bifunctional DedA family/phosphatase PAP2 family protein</fullName>
    </submittedName>
</protein>
<dbReference type="InterPro" id="IPR032816">
    <property type="entry name" value="VTT_dom"/>
</dbReference>
<dbReference type="InterPro" id="IPR032818">
    <property type="entry name" value="DedA-like"/>
</dbReference>
<evidence type="ECO:0000256" key="1">
    <source>
        <dbReference type="ARBA" id="ARBA00004651"/>
    </source>
</evidence>
<dbReference type="InterPro" id="IPR036938">
    <property type="entry name" value="PAP2/HPO_sf"/>
</dbReference>
<dbReference type="RefSeq" id="WP_263159404.1">
    <property type="nucleotide sequence ID" value="NZ_CP083803.1"/>
</dbReference>
<evidence type="ECO:0000313" key="10">
    <source>
        <dbReference type="Proteomes" id="UP001209279"/>
    </source>
</evidence>
<gene>
    <name evidence="9" type="ORF">K7K07_00385</name>
</gene>
<feature type="transmembrane region" description="Helical" evidence="7">
    <location>
        <begin position="324"/>
        <end position="340"/>
    </location>
</feature>
<keyword evidence="5 7" id="KW-1133">Transmembrane helix</keyword>
<dbReference type="PANTHER" id="PTHR30353">
    <property type="entry name" value="INNER MEMBRANE PROTEIN DEDA-RELATED"/>
    <property type="match status" value="1"/>
</dbReference>
<organism evidence="9 10">
    <name type="scientific">Pseudomonas soli</name>
    <dbReference type="NCBI Taxonomy" id="1306993"/>
    <lineage>
        <taxon>Bacteria</taxon>
        <taxon>Pseudomonadati</taxon>
        <taxon>Pseudomonadota</taxon>
        <taxon>Gammaproteobacteria</taxon>
        <taxon>Pseudomonadales</taxon>
        <taxon>Pseudomonadaceae</taxon>
        <taxon>Pseudomonas</taxon>
    </lineage>
</organism>
<dbReference type="Gene3D" id="1.20.144.10">
    <property type="entry name" value="Phosphatidic acid phosphatase type 2/haloperoxidase"/>
    <property type="match status" value="1"/>
</dbReference>
<feature type="transmembrane region" description="Helical" evidence="7">
    <location>
        <begin position="63"/>
        <end position="80"/>
    </location>
</feature>
<evidence type="ECO:0000256" key="5">
    <source>
        <dbReference type="ARBA" id="ARBA00022989"/>
    </source>
</evidence>
<accession>A0AAJ5MKL6</accession>
<feature type="transmembrane region" description="Helical" evidence="7">
    <location>
        <begin position="20"/>
        <end position="51"/>
    </location>
</feature>
<feature type="transmembrane region" description="Helical" evidence="7">
    <location>
        <begin position="143"/>
        <end position="164"/>
    </location>
</feature>
<keyword evidence="6 7" id="KW-0472">Membrane</keyword>
<reference evidence="9" key="1">
    <citation type="submission" date="2021-08" db="EMBL/GenBank/DDBJ databases">
        <authorList>
            <person name="Yaryura P.M."/>
            <person name="Bianco M.I."/>
            <person name="Morais C."/>
            <person name="Setubal J.C."/>
        </authorList>
    </citation>
    <scope>NUCLEOTIDE SEQUENCE</scope>
    <source>
        <strain evidence="9">AP1</strain>
    </source>
</reference>
<dbReference type="PANTHER" id="PTHR30353:SF15">
    <property type="entry name" value="INNER MEMBRANE PROTEIN YABI"/>
    <property type="match status" value="1"/>
</dbReference>
<proteinExistence type="inferred from homology"/>
<dbReference type="Pfam" id="PF09335">
    <property type="entry name" value="VTT_dom"/>
    <property type="match status" value="1"/>
</dbReference>
<dbReference type="AlphaFoldDB" id="A0AAJ5MKL6"/>
<dbReference type="CDD" id="cd03392">
    <property type="entry name" value="PAP2_like_2"/>
    <property type="match status" value="1"/>
</dbReference>
<keyword evidence="4 7" id="KW-0812">Transmembrane</keyword>
<evidence type="ECO:0000256" key="6">
    <source>
        <dbReference type="ARBA" id="ARBA00023136"/>
    </source>
</evidence>
<keyword evidence="3" id="KW-1003">Cell membrane</keyword>
<evidence type="ECO:0000313" key="9">
    <source>
        <dbReference type="EMBL" id="UXZ45485.1"/>
    </source>
</evidence>
<dbReference type="Proteomes" id="UP001209279">
    <property type="component" value="Chromosome"/>
</dbReference>
<dbReference type="InterPro" id="IPR000326">
    <property type="entry name" value="PAP2/HPO"/>
</dbReference>
<feature type="domain" description="Phosphatidic acid phosphatase type 2/haloperoxidase" evidence="8">
    <location>
        <begin position="283"/>
        <end position="393"/>
    </location>
</feature>
<feature type="transmembrane region" description="Helical" evidence="7">
    <location>
        <begin position="260"/>
        <end position="277"/>
    </location>
</feature>
<feature type="transmembrane region" description="Helical" evidence="7">
    <location>
        <begin position="378"/>
        <end position="397"/>
    </location>
</feature>
<name>A0AAJ5MKL6_9PSED</name>
<sequence>MGQWLDSLTTWLGANPQWLGLAIFLVACVECLAIAGIIVPGTVLLFAVAVLAGSGTFSLGETLLLGFLGGMLGDAISYAIGKYFHQNIRRLPLLRSHPEWIGSAEAYFQRYGIASLLVGRFIGPLRPMLPMVAGMFDMPLPRFIAVSLVAGAGWSVAYLLPGWATGAAMRLPLPEGFWLDAGIVMGTLAVLIGLSLSTSIRDQRHGTRLIAALSGLAVAALFIGWRYLNEFDQGVMTLVQEHRSQAIDGAVVVITRLGDFRTQFFLGGLLTGLLLLARQWRHALFAGATLIGTALANGTLKWLFARARPEVLTDPLTSYSMPSGHSSASFAFFLVLAVLAGRGQPPRMRLTWVLLGCIPALAIALSRVYLGAHWPTDILAGALLACCVCALSLTLVQYRQPLTALPQRVWWLVLPACIALLTFFALHALPKALLRYQY</sequence>